<evidence type="ECO:0000256" key="2">
    <source>
        <dbReference type="ARBA" id="ARBA00035108"/>
    </source>
</evidence>
<dbReference type="RefSeq" id="WP_380763006.1">
    <property type="nucleotide sequence ID" value="NZ_JBHSRF010000114.1"/>
</dbReference>
<evidence type="ECO:0000256" key="1">
    <source>
        <dbReference type="ARBA" id="ARBA00022987"/>
    </source>
</evidence>
<sequence length="287" mass="30520">MSDTGTYLYAITREEDRADAAVLTELTGVSGAPVRAVERAGLVAYVSTVPLSEFGDAPLRRSLEDLDWVGETARAHHRVVETVAHDAATAPVRLVTVYAGDEGVAEMLDRRGAELRAVLSEVSGRHEWGVKAYASGAARPAGGPPEEEQDAGGRPGDGGRDEAGRAGGPGTEYLRRRKAGLRSREDRQRACAEHAERIHSALAAVAVDCRRHRPQDPQLSGRDDPMLLNGAYLVDRDRQAEFTAVLDGLRGPGVSIELTGPWAPYSFTAVEPGPVAPAGAAERRDGG</sequence>
<accession>A0ABW1NWH3</accession>
<dbReference type="InterPro" id="IPR009430">
    <property type="entry name" value="GvpL/GvpF"/>
</dbReference>
<dbReference type="Proteomes" id="UP001596137">
    <property type="component" value="Unassembled WGS sequence"/>
</dbReference>
<feature type="region of interest" description="Disordered" evidence="4">
    <location>
        <begin position="136"/>
        <end position="188"/>
    </location>
</feature>
<keyword evidence="1" id="KW-0304">Gas vesicle</keyword>
<dbReference type="Pfam" id="PF06386">
    <property type="entry name" value="GvpL_GvpF"/>
    <property type="match status" value="1"/>
</dbReference>
<evidence type="ECO:0000313" key="5">
    <source>
        <dbReference type="EMBL" id="MFC6087089.1"/>
    </source>
</evidence>
<dbReference type="PANTHER" id="PTHR36852:SF1">
    <property type="entry name" value="PROTEIN GVPL 2"/>
    <property type="match status" value="1"/>
</dbReference>
<comment type="similarity">
    <text evidence="3">Belongs to the gas vesicle GvpF/GvpL family.</text>
</comment>
<dbReference type="EMBL" id="JBHSRF010000114">
    <property type="protein sequence ID" value="MFC6087089.1"/>
    <property type="molecule type" value="Genomic_DNA"/>
</dbReference>
<dbReference type="PANTHER" id="PTHR36852">
    <property type="entry name" value="PROTEIN GVPL 2"/>
    <property type="match status" value="1"/>
</dbReference>
<proteinExistence type="inferred from homology"/>
<organism evidence="5 6">
    <name type="scientific">Sphaerisporangium aureirubrum</name>
    <dbReference type="NCBI Taxonomy" id="1544736"/>
    <lineage>
        <taxon>Bacteria</taxon>
        <taxon>Bacillati</taxon>
        <taxon>Actinomycetota</taxon>
        <taxon>Actinomycetes</taxon>
        <taxon>Streptosporangiales</taxon>
        <taxon>Streptosporangiaceae</taxon>
        <taxon>Sphaerisporangium</taxon>
    </lineage>
</organism>
<evidence type="ECO:0000256" key="4">
    <source>
        <dbReference type="SAM" id="MobiDB-lite"/>
    </source>
</evidence>
<evidence type="ECO:0000256" key="3">
    <source>
        <dbReference type="ARBA" id="ARBA00035643"/>
    </source>
</evidence>
<reference evidence="6" key="1">
    <citation type="journal article" date="2019" name="Int. J. Syst. Evol. Microbiol.">
        <title>The Global Catalogue of Microorganisms (GCM) 10K type strain sequencing project: providing services to taxonomists for standard genome sequencing and annotation.</title>
        <authorList>
            <consortium name="The Broad Institute Genomics Platform"/>
            <consortium name="The Broad Institute Genome Sequencing Center for Infectious Disease"/>
            <person name="Wu L."/>
            <person name="Ma J."/>
        </authorList>
    </citation>
    <scope>NUCLEOTIDE SEQUENCE [LARGE SCALE GENOMIC DNA]</scope>
    <source>
        <strain evidence="6">JCM 30346</strain>
    </source>
</reference>
<name>A0ABW1NWH3_9ACTN</name>
<protein>
    <submittedName>
        <fullName evidence="5">GvpL/GvpF family gas vesicle protein</fullName>
    </submittedName>
</protein>
<comment type="subcellular location">
    <subcellularLocation>
        <location evidence="2">Gas vesicle</location>
    </subcellularLocation>
</comment>
<evidence type="ECO:0000313" key="6">
    <source>
        <dbReference type="Proteomes" id="UP001596137"/>
    </source>
</evidence>
<keyword evidence="6" id="KW-1185">Reference proteome</keyword>
<gene>
    <name evidence="5" type="ORF">ACFP1K_38405</name>
</gene>
<comment type="caution">
    <text evidence="5">The sequence shown here is derived from an EMBL/GenBank/DDBJ whole genome shotgun (WGS) entry which is preliminary data.</text>
</comment>